<proteinExistence type="predicted"/>
<accession>A0ABT5Z548</accession>
<sequence length="72" mass="7218">MRALYGSGQGAEAPAAYEEATAAGRAARRRPGAGVGWCASGGAEGGSGARRGLRAARPSLTPCPTGQLRRPH</sequence>
<reference evidence="2 3" key="1">
    <citation type="submission" date="2023-03" db="EMBL/GenBank/DDBJ databases">
        <title>Draft genome sequence of type strain Streptomyces ferralitis JCM 14344.</title>
        <authorList>
            <person name="Klaysubun C."/>
            <person name="Duangmal K."/>
        </authorList>
    </citation>
    <scope>NUCLEOTIDE SEQUENCE [LARGE SCALE GENOMIC DNA]</scope>
    <source>
        <strain evidence="2 3">JCM 14344</strain>
    </source>
</reference>
<evidence type="ECO:0000256" key="1">
    <source>
        <dbReference type="SAM" id="MobiDB-lite"/>
    </source>
</evidence>
<organism evidence="2 3">
    <name type="scientific">Streptantibioticus ferralitis</name>
    <dbReference type="NCBI Taxonomy" id="236510"/>
    <lineage>
        <taxon>Bacteria</taxon>
        <taxon>Bacillati</taxon>
        <taxon>Actinomycetota</taxon>
        <taxon>Actinomycetes</taxon>
        <taxon>Kitasatosporales</taxon>
        <taxon>Streptomycetaceae</taxon>
        <taxon>Streptantibioticus</taxon>
    </lineage>
</organism>
<gene>
    <name evidence="2" type="ORF">P2L57_25540</name>
</gene>
<dbReference type="EMBL" id="JARHTQ010000019">
    <property type="protein sequence ID" value="MDF2258951.1"/>
    <property type="molecule type" value="Genomic_DNA"/>
</dbReference>
<protein>
    <submittedName>
        <fullName evidence="2">Uncharacterized protein</fullName>
    </submittedName>
</protein>
<evidence type="ECO:0000313" key="3">
    <source>
        <dbReference type="Proteomes" id="UP001220022"/>
    </source>
</evidence>
<comment type="caution">
    <text evidence="2">The sequence shown here is derived from an EMBL/GenBank/DDBJ whole genome shotgun (WGS) entry which is preliminary data.</text>
</comment>
<evidence type="ECO:0000313" key="2">
    <source>
        <dbReference type="EMBL" id="MDF2258951.1"/>
    </source>
</evidence>
<keyword evidence="3" id="KW-1185">Reference proteome</keyword>
<feature type="region of interest" description="Disordered" evidence="1">
    <location>
        <begin position="29"/>
        <end position="72"/>
    </location>
</feature>
<dbReference type="RefSeq" id="WP_275818415.1">
    <property type="nucleotide sequence ID" value="NZ_BAAANM010000006.1"/>
</dbReference>
<dbReference type="Proteomes" id="UP001220022">
    <property type="component" value="Unassembled WGS sequence"/>
</dbReference>
<name>A0ABT5Z548_9ACTN</name>